<evidence type="ECO:0000313" key="1">
    <source>
        <dbReference type="EMBL" id="TWV64104.1"/>
    </source>
</evidence>
<dbReference type="AlphaFoldDB" id="A0A3E4MZP8"/>
<gene>
    <name evidence="1" type="ORF">FSA05_00330</name>
</gene>
<evidence type="ECO:0000313" key="2">
    <source>
        <dbReference type="Proteomes" id="UP000315827"/>
    </source>
</evidence>
<dbReference type="Proteomes" id="UP000315827">
    <property type="component" value="Unassembled WGS sequence"/>
</dbReference>
<reference evidence="1 2" key="1">
    <citation type="submission" date="2019-07" db="EMBL/GenBank/DDBJ databases">
        <title>Genome sequencing of Parabacteroides distasonis iSURF_7.</title>
        <authorList>
            <person name="Degefu H.N."/>
            <person name="Ruoff K.L."/>
            <person name="Price C.E."/>
            <person name="Valls R.A."/>
            <person name="O'Toole G.A."/>
        </authorList>
    </citation>
    <scope>NUCLEOTIDE SEQUENCE [LARGE SCALE GENOMIC DNA]</scope>
    <source>
        <strain evidence="1 2">CFPLTA003_1B</strain>
    </source>
</reference>
<sequence>METKGIEEMTKEELIDLVDSLNKELDGAKKDLDLYRAWKDREESARILAEKKLLAAKAFFEVV</sequence>
<accession>A0A3E4MZP8</accession>
<protein>
    <submittedName>
        <fullName evidence="1">Uncharacterized protein</fullName>
    </submittedName>
</protein>
<dbReference type="RefSeq" id="WP_005862512.1">
    <property type="nucleotide sequence ID" value="NZ_JAHONK010000060.1"/>
</dbReference>
<name>A0A3E4MZP8_PARDI</name>
<comment type="caution">
    <text evidence="1">The sequence shown here is derived from an EMBL/GenBank/DDBJ whole genome shotgun (WGS) entry which is preliminary data.</text>
</comment>
<organism evidence="1 2">
    <name type="scientific">Parabacteroides distasonis</name>
    <dbReference type="NCBI Taxonomy" id="823"/>
    <lineage>
        <taxon>Bacteria</taxon>
        <taxon>Pseudomonadati</taxon>
        <taxon>Bacteroidota</taxon>
        <taxon>Bacteroidia</taxon>
        <taxon>Bacteroidales</taxon>
        <taxon>Tannerellaceae</taxon>
        <taxon>Parabacteroides</taxon>
    </lineage>
</organism>
<proteinExistence type="predicted"/>
<dbReference type="EMBL" id="VOHW01000001">
    <property type="protein sequence ID" value="TWV64104.1"/>
    <property type="molecule type" value="Genomic_DNA"/>
</dbReference>